<dbReference type="Proteomes" id="UP000292082">
    <property type="component" value="Unassembled WGS sequence"/>
</dbReference>
<sequence>MAYQMGSASSLLHRGLHKSSCQNSPSNPSGSYRAPKTGYNSSNCHYFGWAGLGSSLL</sequence>
<protein>
    <submittedName>
        <fullName evidence="2">Uncharacterized protein</fullName>
    </submittedName>
</protein>
<evidence type="ECO:0000256" key="1">
    <source>
        <dbReference type="SAM" id="MobiDB-lite"/>
    </source>
</evidence>
<keyword evidence="3" id="KW-1185">Reference proteome</keyword>
<dbReference type="AlphaFoldDB" id="A0A4Q9Q5N7"/>
<accession>A0A4Q9Q5N7</accession>
<gene>
    <name evidence="2" type="ORF">BD310DRAFT_919170</name>
</gene>
<dbReference type="EMBL" id="ML145094">
    <property type="protein sequence ID" value="TBU62331.1"/>
    <property type="molecule type" value="Genomic_DNA"/>
</dbReference>
<name>A0A4Q9Q5N7_9APHY</name>
<organism evidence="2 3">
    <name type="scientific">Dichomitus squalens</name>
    <dbReference type="NCBI Taxonomy" id="114155"/>
    <lineage>
        <taxon>Eukaryota</taxon>
        <taxon>Fungi</taxon>
        <taxon>Dikarya</taxon>
        <taxon>Basidiomycota</taxon>
        <taxon>Agaricomycotina</taxon>
        <taxon>Agaricomycetes</taxon>
        <taxon>Polyporales</taxon>
        <taxon>Polyporaceae</taxon>
        <taxon>Dichomitus</taxon>
    </lineage>
</organism>
<evidence type="ECO:0000313" key="3">
    <source>
        <dbReference type="Proteomes" id="UP000292082"/>
    </source>
</evidence>
<evidence type="ECO:0000313" key="2">
    <source>
        <dbReference type="EMBL" id="TBU62331.1"/>
    </source>
</evidence>
<proteinExistence type="predicted"/>
<feature type="region of interest" description="Disordered" evidence="1">
    <location>
        <begin position="1"/>
        <end position="34"/>
    </location>
</feature>
<feature type="compositionally biased region" description="Polar residues" evidence="1">
    <location>
        <begin position="19"/>
        <end position="30"/>
    </location>
</feature>
<reference evidence="2 3" key="1">
    <citation type="submission" date="2019-01" db="EMBL/GenBank/DDBJ databases">
        <title>Draft genome sequences of three monokaryotic isolates of the white-rot basidiomycete fungus Dichomitus squalens.</title>
        <authorList>
            <consortium name="DOE Joint Genome Institute"/>
            <person name="Lopez S.C."/>
            <person name="Andreopoulos B."/>
            <person name="Pangilinan J."/>
            <person name="Lipzen A."/>
            <person name="Riley R."/>
            <person name="Ahrendt S."/>
            <person name="Ng V."/>
            <person name="Barry K."/>
            <person name="Daum C."/>
            <person name="Grigoriev I.V."/>
            <person name="Hilden K.S."/>
            <person name="Makela M.R."/>
            <person name="de Vries R.P."/>
        </authorList>
    </citation>
    <scope>NUCLEOTIDE SEQUENCE [LARGE SCALE GENOMIC DNA]</scope>
    <source>
        <strain evidence="2 3">CBS 464.89</strain>
    </source>
</reference>
<feature type="compositionally biased region" description="Polar residues" evidence="1">
    <location>
        <begin position="1"/>
        <end position="10"/>
    </location>
</feature>